<feature type="region of interest" description="Disordered" evidence="1">
    <location>
        <begin position="20"/>
        <end position="65"/>
    </location>
</feature>
<proteinExistence type="predicted"/>
<reference evidence="2" key="2">
    <citation type="submission" date="2020-10" db="EMBL/GenBank/DDBJ databases">
        <authorList>
            <person name="Cooper E.A."/>
            <person name="Brenton Z.W."/>
            <person name="Flinn B.S."/>
            <person name="Jenkins J."/>
            <person name="Shu S."/>
            <person name="Flowers D."/>
            <person name="Luo F."/>
            <person name="Wang Y."/>
            <person name="Xia P."/>
            <person name="Barry K."/>
            <person name="Daum C."/>
            <person name="Lipzen A."/>
            <person name="Yoshinaga Y."/>
            <person name="Schmutz J."/>
            <person name="Saski C."/>
            <person name="Vermerris W."/>
            <person name="Kresovich S."/>
        </authorList>
    </citation>
    <scope>NUCLEOTIDE SEQUENCE</scope>
</reference>
<feature type="compositionally biased region" description="Basic residues" evidence="1">
    <location>
        <begin position="97"/>
        <end position="116"/>
    </location>
</feature>
<evidence type="ECO:0000313" key="3">
    <source>
        <dbReference type="Proteomes" id="UP000807115"/>
    </source>
</evidence>
<evidence type="ECO:0000256" key="1">
    <source>
        <dbReference type="SAM" id="MobiDB-lite"/>
    </source>
</evidence>
<feature type="compositionally biased region" description="Basic residues" evidence="1">
    <location>
        <begin position="21"/>
        <end position="55"/>
    </location>
</feature>
<gene>
    <name evidence="2" type="ORF">BDA96_03G054200</name>
</gene>
<dbReference type="AlphaFoldDB" id="A0A921RA76"/>
<name>A0A921RA76_SORBI</name>
<dbReference type="Proteomes" id="UP000807115">
    <property type="component" value="Chromosome 3"/>
</dbReference>
<sequence>MGLHAARSVRPVALGSEACLRARRRRRRRPLRRGGRRLRGARHPPLHGHRPRQRSRSIPPAPRSLWHSLYSHPMAHRGFVLFIAGPVRGKQEIHPLSQRKRRRVHSRSQHYRRGDL</sequence>
<evidence type="ECO:0000313" key="2">
    <source>
        <dbReference type="EMBL" id="KAG0536330.1"/>
    </source>
</evidence>
<dbReference type="EMBL" id="CM027682">
    <property type="protein sequence ID" value="KAG0536330.1"/>
    <property type="molecule type" value="Genomic_DNA"/>
</dbReference>
<accession>A0A921RA76</accession>
<organism evidence="2 3">
    <name type="scientific">Sorghum bicolor</name>
    <name type="common">Sorghum</name>
    <name type="synonym">Sorghum vulgare</name>
    <dbReference type="NCBI Taxonomy" id="4558"/>
    <lineage>
        <taxon>Eukaryota</taxon>
        <taxon>Viridiplantae</taxon>
        <taxon>Streptophyta</taxon>
        <taxon>Embryophyta</taxon>
        <taxon>Tracheophyta</taxon>
        <taxon>Spermatophyta</taxon>
        <taxon>Magnoliopsida</taxon>
        <taxon>Liliopsida</taxon>
        <taxon>Poales</taxon>
        <taxon>Poaceae</taxon>
        <taxon>PACMAD clade</taxon>
        <taxon>Panicoideae</taxon>
        <taxon>Andropogonodae</taxon>
        <taxon>Andropogoneae</taxon>
        <taxon>Sorghinae</taxon>
        <taxon>Sorghum</taxon>
    </lineage>
</organism>
<protein>
    <submittedName>
        <fullName evidence="2">Uncharacterized protein</fullName>
    </submittedName>
</protein>
<reference evidence="2" key="1">
    <citation type="journal article" date="2019" name="BMC Genomics">
        <title>A new reference genome for Sorghum bicolor reveals high levels of sequence similarity between sweet and grain genotypes: implications for the genetics of sugar metabolism.</title>
        <authorList>
            <person name="Cooper E.A."/>
            <person name="Brenton Z.W."/>
            <person name="Flinn B.S."/>
            <person name="Jenkins J."/>
            <person name="Shu S."/>
            <person name="Flowers D."/>
            <person name="Luo F."/>
            <person name="Wang Y."/>
            <person name="Xia P."/>
            <person name="Barry K."/>
            <person name="Daum C."/>
            <person name="Lipzen A."/>
            <person name="Yoshinaga Y."/>
            <person name="Schmutz J."/>
            <person name="Saski C."/>
            <person name="Vermerris W."/>
            <person name="Kresovich S."/>
        </authorList>
    </citation>
    <scope>NUCLEOTIDE SEQUENCE</scope>
</reference>
<feature type="region of interest" description="Disordered" evidence="1">
    <location>
        <begin position="91"/>
        <end position="116"/>
    </location>
</feature>
<comment type="caution">
    <text evidence="2">The sequence shown here is derived from an EMBL/GenBank/DDBJ whole genome shotgun (WGS) entry which is preliminary data.</text>
</comment>